<feature type="compositionally biased region" description="Low complexity" evidence="1">
    <location>
        <begin position="287"/>
        <end position="299"/>
    </location>
</feature>
<keyword evidence="4" id="KW-1185">Reference proteome</keyword>
<reference evidence="3 4" key="1">
    <citation type="submission" date="2024-02" db="EMBL/GenBank/DDBJ databases">
        <title>A draft genome for the cacao thread blight pathogen Marasmius crinis-equi.</title>
        <authorList>
            <person name="Cohen S.P."/>
            <person name="Baruah I.K."/>
            <person name="Amoako-Attah I."/>
            <person name="Bukari Y."/>
            <person name="Meinhardt L.W."/>
            <person name="Bailey B.A."/>
        </authorList>
    </citation>
    <scope>NUCLEOTIDE SEQUENCE [LARGE SCALE GENOMIC DNA]</scope>
    <source>
        <strain evidence="3 4">GH-76</strain>
    </source>
</reference>
<feature type="compositionally biased region" description="Pro residues" evidence="1">
    <location>
        <begin position="221"/>
        <end position="232"/>
    </location>
</feature>
<name>A0ABR3G0E0_9AGAR</name>
<evidence type="ECO:0000313" key="3">
    <source>
        <dbReference type="EMBL" id="KAL0581269.1"/>
    </source>
</evidence>
<evidence type="ECO:0000256" key="2">
    <source>
        <dbReference type="SAM" id="Phobius"/>
    </source>
</evidence>
<gene>
    <name evidence="3" type="primary">DNF1_1</name>
    <name evidence="3" type="ORF">V5O48_000752</name>
</gene>
<protein>
    <submittedName>
        <fullName evidence="3">Phospholipid transporting ATPase</fullName>
    </submittedName>
</protein>
<evidence type="ECO:0000256" key="1">
    <source>
        <dbReference type="SAM" id="MobiDB-lite"/>
    </source>
</evidence>
<feature type="compositionally biased region" description="Polar residues" evidence="1">
    <location>
        <begin position="309"/>
        <end position="319"/>
    </location>
</feature>
<evidence type="ECO:0000313" key="4">
    <source>
        <dbReference type="Proteomes" id="UP001465976"/>
    </source>
</evidence>
<keyword evidence="2" id="KW-0472">Membrane</keyword>
<feature type="compositionally biased region" description="Basic and acidic residues" evidence="1">
    <location>
        <begin position="326"/>
        <end position="338"/>
    </location>
</feature>
<organism evidence="3 4">
    <name type="scientific">Marasmius crinis-equi</name>
    <dbReference type="NCBI Taxonomy" id="585013"/>
    <lineage>
        <taxon>Eukaryota</taxon>
        <taxon>Fungi</taxon>
        <taxon>Dikarya</taxon>
        <taxon>Basidiomycota</taxon>
        <taxon>Agaricomycotina</taxon>
        <taxon>Agaricomycetes</taxon>
        <taxon>Agaricomycetidae</taxon>
        <taxon>Agaricales</taxon>
        <taxon>Marasmiineae</taxon>
        <taxon>Marasmiaceae</taxon>
        <taxon>Marasmius</taxon>
    </lineage>
</organism>
<feature type="compositionally biased region" description="Basic and acidic residues" evidence="1">
    <location>
        <begin position="273"/>
        <end position="286"/>
    </location>
</feature>
<dbReference type="Proteomes" id="UP001465976">
    <property type="component" value="Unassembled WGS sequence"/>
</dbReference>
<feature type="region of interest" description="Disordered" evidence="1">
    <location>
        <begin position="131"/>
        <end position="349"/>
    </location>
</feature>
<feature type="transmembrane region" description="Helical" evidence="2">
    <location>
        <begin position="20"/>
        <end position="42"/>
    </location>
</feature>
<keyword evidence="2" id="KW-1133">Transmembrane helix</keyword>
<accession>A0ABR3G0E0</accession>
<proteinExistence type="predicted"/>
<dbReference type="EMBL" id="JBAHYK010000013">
    <property type="protein sequence ID" value="KAL0581269.1"/>
    <property type="molecule type" value="Genomic_DNA"/>
</dbReference>
<comment type="caution">
    <text evidence="3">The sequence shown here is derived from an EMBL/GenBank/DDBJ whole genome shotgun (WGS) entry which is preliminary data.</text>
</comment>
<keyword evidence="2" id="KW-0812">Transmembrane</keyword>
<sequence>MLLWILVYSFFFSADFIDEVIILFGELTFWTTVVFATVVALAPRFLCKFIMSAYFPLDKEIVREAWVMGDLKDQLGIKHRKGKSRRAQNVSNNSLEAAPMFHQRTGSELSIHAPYEPTRASSPQPYVPVSLAAPYVDTPPTSRGLEVPGSAQDPSPHSLSPSPGPSSPQRGSYYSASDIPPPSPLPSPTYRYADGTITKTPPPPSRRGSVATTRASVPSSPVGPMPSPPLPPPHHDTLQTPSASGWRLSGGSQYANDPGSYEMRVRSPPLSSDGDHLHSNYGHGDRSASAASAVTFATANEEVWEQQYHHQAQPTQASQGYYPDDDQSRYSQVDDHRTSTMTWQGGRAF</sequence>